<dbReference type="GO" id="GO:0009245">
    <property type="term" value="P:lipid A biosynthetic process"/>
    <property type="evidence" value="ECO:0007669"/>
    <property type="project" value="UniProtKB-UniRule"/>
</dbReference>
<dbReference type="Proteomes" id="UP000242301">
    <property type="component" value="Unassembled WGS sequence"/>
</dbReference>
<evidence type="ECO:0000256" key="6">
    <source>
        <dbReference type="ARBA" id="ARBA00022801"/>
    </source>
</evidence>
<dbReference type="CDD" id="cd07398">
    <property type="entry name" value="MPP_YbbF-LpxH"/>
    <property type="match status" value="1"/>
</dbReference>
<dbReference type="InterPro" id="IPR010138">
    <property type="entry name" value="UDP-diacylglucosamine_Hdrlase"/>
</dbReference>
<feature type="binding site" evidence="10">
    <location>
        <position position="41"/>
    </location>
    <ligand>
        <name>Mn(2+)</name>
        <dbReference type="ChEBI" id="CHEBI:29035"/>
        <label>1</label>
    </ligand>
</feature>
<comment type="function">
    <text evidence="10">Hydrolyzes the pyrophosphate bond of UDP-2,3-diacylglucosamine to yield 2,3-diacylglucosamine 1-phosphate (lipid X) and UMP by catalyzing the attack of water at the alpha-P atom. Involved in the biosynthesis of lipid A, a phosphorylated glycolipid that anchors the lipopolysaccharide to the outer membrane of the cell.</text>
</comment>
<feature type="binding site" evidence="10">
    <location>
        <position position="197"/>
    </location>
    <ligand>
        <name>Mn(2+)</name>
        <dbReference type="ChEBI" id="CHEBI:29035"/>
        <label>1</label>
    </ligand>
</feature>
<evidence type="ECO:0000256" key="2">
    <source>
        <dbReference type="ARBA" id="ARBA00022516"/>
    </source>
</evidence>
<dbReference type="PANTHER" id="PTHR34990">
    <property type="entry name" value="UDP-2,3-DIACYLGLUCOSAMINE HYDROLASE-RELATED"/>
    <property type="match status" value="1"/>
</dbReference>
<keyword evidence="1 10" id="KW-1003">Cell membrane</keyword>
<protein>
    <recommendedName>
        <fullName evidence="10">UDP-2,3-diacylglucosamine hydrolase</fullName>
        <ecNumber evidence="10">3.6.1.54</ecNumber>
    </recommendedName>
    <alternativeName>
        <fullName evidence="10">UDP-2,3-diacylglucosamine diphosphatase</fullName>
    </alternativeName>
</protein>
<feature type="binding site" evidence="10">
    <location>
        <position position="122"/>
    </location>
    <ligand>
        <name>substrate</name>
    </ligand>
</feature>
<evidence type="ECO:0000256" key="9">
    <source>
        <dbReference type="ARBA" id="ARBA00023211"/>
    </source>
</evidence>
<dbReference type="NCBIfam" id="TIGR01854">
    <property type="entry name" value="lipid_A_lpxH"/>
    <property type="match status" value="1"/>
</dbReference>
<dbReference type="AlphaFoldDB" id="A0A0M6W9B1"/>
<dbReference type="GO" id="GO:0019897">
    <property type="term" value="C:extrinsic component of plasma membrane"/>
    <property type="evidence" value="ECO:0007669"/>
    <property type="project" value="UniProtKB-UniRule"/>
</dbReference>
<accession>A0A0M6W9B1</accession>
<dbReference type="InterPro" id="IPR043461">
    <property type="entry name" value="LpxH-like"/>
</dbReference>
<evidence type="ECO:0000259" key="11">
    <source>
        <dbReference type="Pfam" id="PF00149"/>
    </source>
</evidence>
<dbReference type="HAMAP" id="MF_00575">
    <property type="entry name" value="LpxH"/>
    <property type="match status" value="1"/>
</dbReference>
<keyword evidence="13" id="KW-1185">Reference proteome</keyword>
<comment type="catalytic activity">
    <reaction evidence="10">
        <text>UDP-2-N,3-O-bis[(3R)-3-hydroxytetradecanoyl]-alpha-D-glucosamine + H2O = 2-N,3-O-bis[(3R)-3-hydroxytetradecanoyl]-alpha-D-glucosaminyl 1-phosphate + UMP + 2 H(+)</text>
        <dbReference type="Rhea" id="RHEA:25213"/>
        <dbReference type="ChEBI" id="CHEBI:15377"/>
        <dbReference type="ChEBI" id="CHEBI:15378"/>
        <dbReference type="ChEBI" id="CHEBI:57865"/>
        <dbReference type="ChEBI" id="CHEBI:57957"/>
        <dbReference type="ChEBI" id="CHEBI:78847"/>
        <dbReference type="EC" id="3.6.1.54"/>
    </reaction>
</comment>
<dbReference type="UniPathway" id="UPA00359">
    <property type="reaction ID" value="UER00480"/>
</dbReference>
<comment type="similarity">
    <text evidence="10">Belongs to the LpxH family.</text>
</comment>
<keyword evidence="9 10" id="KW-0464">Manganese</keyword>
<feature type="binding site" evidence="10">
    <location>
        <position position="195"/>
    </location>
    <ligand>
        <name>Mn(2+)</name>
        <dbReference type="ChEBI" id="CHEBI:29035"/>
        <label>2</label>
    </ligand>
</feature>
<feature type="binding site" evidence="10">
    <location>
        <position position="195"/>
    </location>
    <ligand>
        <name>substrate</name>
    </ligand>
</feature>
<evidence type="ECO:0000256" key="7">
    <source>
        <dbReference type="ARBA" id="ARBA00023098"/>
    </source>
</evidence>
<feature type="binding site" evidence="10">
    <location>
        <position position="79"/>
    </location>
    <ligand>
        <name>Mn(2+)</name>
        <dbReference type="ChEBI" id="CHEBI:29035"/>
        <label>2</label>
    </ligand>
</feature>
<feature type="binding site" evidence="10">
    <location>
        <position position="41"/>
    </location>
    <ligand>
        <name>Mn(2+)</name>
        <dbReference type="ChEBI" id="CHEBI:29035"/>
        <label>2</label>
    </ligand>
</feature>
<feature type="binding site" evidence="10">
    <location>
        <position position="160"/>
    </location>
    <ligand>
        <name>substrate</name>
    </ligand>
</feature>
<feature type="binding site" evidence="10">
    <location>
        <position position="10"/>
    </location>
    <ligand>
        <name>Mn(2+)</name>
        <dbReference type="ChEBI" id="CHEBI:29035"/>
        <label>1</label>
    </ligand>
</feature>
<dbReference type="InterPro" id="IPR004843">
    <property type="entry name" value="Calcineurin-like_PHP"/>
</dbReference>
<dbReference type="NCBIfam" id="NF003743">
    <property type="entry name" value="PRK05340.1"/>
    <property type="match status" value="1"/>
</dbReference>
<reference evidence="13" key="1">
    <citation type="submission" date="2015-05" db="EMBL/GenBank/DDBJ databases">
        <authorList>
            <person name="Manzano-Marin A."/>
        </authorList>
    </citation>
    <scope>NUCLEOTIDE SEQUENCE [LARGE SCALE GENOMIC DNA]</scope>
    <source>
        <strain evidence="13">officinalis</strain>
    </source>
</reference>
<keyword evidence="5 10" id="KW-0479">Metal-binding</keyword>
<keyword evidence="4 10" id="KW-0441">Lipid A biosynthesis</keyword>
<keyword evidence="8 10" id="KW-0472">Membrane</keyword>
<dbReference type="STRING" id="1715285.SOFFGTOCOR_0145"/>
<feature type="binding site" evidence="10">
    <location>
        <position position="167"/>
    </location>
    <ligand>
        <name>substrate</name>
    </ligand>
</feature>
<evidence type="ECO:0000313" key="13">
    <source>
        <dbReference type="Proteomes" id="UP000242301"/>
    </source>
</evidence>
<evidence type="ECO:0000256" key="5">
    <source>
        <dbReference type="ARBA" id="ARBA00022723"/>
    </source>
</evidence>
<keyword evidence="7 10" id="KW-0443">Lipid metabolism</keyword>
<feature type="binding site" evidence="10">
    <location>
        <begin position="79"/>
        <end position="80"/>
    </location>
    <ligand>
        <name>substrate</name>
    </ligand>
</feature>
<comment type="pathway">
    <text evidence="10">Glycolipid biosynthesis; lipid IV(A) biosynthesis; lipid IV(A) from (3R)-3-hydroxytetradecanoyl-[acyl-carrier-protein] and UDP-N-acetyl-alpha-D-glucosamine: step 4/6.</text>
</comment>
<dbReference type="PANTHER" id="PTHR34990:SF1">
    <property type="entry name" value="UDP-2,3-DIACYLGLUCOSAMINE HYDROLASE"/>
    <property type="match status" value="1"/>
</dbReference>
<dbReference type="Gene3D" id="3.60.21.10">
    <property type="match status" value="1"/>
</dbReference>
<dbReference type="GO" id="GO:0008758">
    <property type="term" value="F:UDP-2,3-diacylglucosamine hydrolase activity"/>
    <property type="evidence" value="ECO:0007669"/>
    <property type="project" value="UniProtKB-UniRule"/>
</dbReference>
<feature type="binding site" evidence="10">
    <location>
        <position position="114"/>
    </location>
    <ligand>
        <name>Mn(2+)</name>
        <dbReference type="ChEBI" id="CHEBI:29035"/>
        <label>2</label>
    </ligand>
</feature>
<feature type="binding site" evidence="10">
    <location>
        <position position="8"/>
    </location>
    <ligand>
        <name>Mn(2+)</name>
        <dbReference type="ChEBI" id="CHEBI:29035"/>
        <label>1</label>
    </ligand>
</feature>
<dbReference type="SUPFAM" id="SSF56300">
    <property type="entry name" value="Metallo-dependent phosphatases"/>
    <property type="match status" value="1"/>
</dbReference>
<keyword evidence="6 10" id="KW-0378">Hydrolase</keyword>
<dbReference type="EC" id="3.6.1.54" evidence="10"/>
<keyword evidence="2 10" id="KW-0444">Lipid biosynthesis</keyword>
<feature type="domain" description="Calcineurin-like phosphoesterase" evidence="11">
    <location>
        <begin position="4"/>
        <end position="199"/>
    </location>
</feature>
<keyword evidence="3 10" id="KW-0997">Cell inner membrane</keyword>
<evidence type="ECO:0000313" key="12">
    <source>
        <dbReference type="EMBL" id="CRK85585.1"/>
    </source>
</evidence>
<proteinExistence type="inferred from homology"/>
<dbReference type="GO" id="GO:0030145">
    <property type="term" value="F:manganese ion binding"/>
    <property type="evidence" value="ECO:0007669"/>
    <property type="project" value="UniProtKB-UniRule"/>
</dbReference>
<dbReference type="InterPro" id="IPR029052">
    <property type="entry name" value="Metallo-depent_PP-like"/>
</dbReference>
<dbReference type="GO" id="GO:0005737">
    <property type="term" value="C:cytoplasm"/>
    <property type="evidence" value="ECO:0007669"/>
    <property type="project" value="InterPro"/>
</dbReference>
<evidence type="ECO:0000256" key="4">
    <source>
        <dbReference type="ARBA" id="ARBA00022556"/>
    </source>
</evidence>
<comment type="subcellular location">
    <subcellularLocation>
        <location evidence="10">Cell inner membrane</location>
        <topology evidence="10">Peripheral membrane protein</topology>
        <orientation evidence="10">Cytoplasmic side</orientation>
    </subcellularLocation>
</comment>
<evidence type="ECO:0000256" key="10">
    <source>
        <dbReference type="HAMAP-Rule" id="MF_00575"/>
    </source>
</evidence>
<gene>
    <name evidence="10 12" type="primary">lpxH</name>
    <name evidence="12" type="ORF">SOFFGTOCOR_0145</name>
</gene>
<sequence>MCTYIISDLHLSENKPEITLKFFNFIKQYIVYADNFYILGDFFDYWIGDDDTSLLHKEVANHLKKLTLNGVHCYFIHGNRDFLIRNLYAKKCGMKILSQETLLNIYNKRILILHGDTLCTNDIKYQNYRKKICNKHLQNIFLKLPLFVRHIIAQKIRKNSKNTKIFKTKNITDVNYDNVINIFKKYQTQWIIHGHTHYPNIHKIYFDNKIHYRGVLSKWGEKSSAFVINKYGIKLFFFKYKNIFINYLVFLHIKIIQF</sequence>
<name>A0A0M6W9B1_9GAMM</name>
<dbReference type="EMBL" id="CVRF01000001">
    <property type="protein sequence ID" value="CRK85585.1"/>
    <property type="molecule type" value="Genomic_DNA"/>
</dbReference>
<comment type="cofactor">
    <cofactor evidence="10">
        <name>Mn(2+)</name>
        <dbReference type="ChEBI" id="CHEBI:29035"/>
    </cofactor>
    <text evidence="10">Binds 2 Mn(2+) ions per subunit in a binuclear metal center.</text>
</comment>
<organism evidence="12 13">
    <name type="scientific">Candidatus Providencia siddallii</name>
    <dbReference type="NCBI Taxonomy" id="1715285"/>
    <lineage>
        <taxon>Bacteria</taxon>
        <taxon>Pseudomonadati</taxon>
        <taxon>Pseudomonadota</taxon>
        <taxon>Gammaproteobacteria</taxon>
        <taxon>Enterobacterales</taxon>
        <taxon>Morganellaceae</taxon>
        <taxon>Providencia</taxon>
    </lineage>
</organism>
<dbReference type="Pfam" id="PF00149">
    <property type="entry name" value="Metallophos"/>
    <property type="match status" value="1"/>
</dbReference>
<evidence type="ECO:0000256" key="1">
    <source>
        <dbReference type="ARBA" id="ARBA00022475"/>
    </source>
</evidence>
<evidence type="ECO:0000256" key="8">
    <source>
        <dbReference type="ARBA" id="ARBA00023136"/>
    </source>
</evidence>
<evidence type="ECO:0000256" key="3">
    <source>
        <dbReference type="ARBA" id="ARBA00022519"/>
    </source>
</evidence>
<feature type="binding site" evidence="10">
    <location>
        <position position="164"/>
    </location>
    <ligand>
        <name>substrate</name>
    </ligand>
</feature>